<dbReference type="AlphaFoldDB" id="A0A968KYQ5"/>
<keyword evidence="2" id="KW-0812">Transmembrane</keyword>
<organism evidence="3 4">
    <name type="scientific">Entomospira nematocerorum</name>
    <dbReference type="NCBI Taxonomy" id="2719987"/>
    <lineage>
        <taxon>Bacteria</taxon>
        <taxon>Pseudomonadati</taxon>
        <taxon>Spirochaetota</taxon>
        <taxon>Spirochaetia</taxon>
        <taxon>Spirochaetales</taxon>
        <taxon>Spirochaetaceae</taxon>
        <taxon>Entomospira</taxon>
    </lineage>
</organism>
<feature type="transmembrane region" description="Helical" evidence="2">
    <location>
        <begin position="12"/>
        <end position="29"/>
    </location>
</feature>
<feature type="region of interest" description="Disordered" evidence="1">
    <location>
        <begin position="64"/>
        <end position="90"/>
    </location>
</feature>
<proteinExistence type="predicted"/>
<dbReference type="Proteomes" id="UP000752013">
    <property type="component" value="Unassembled WGS sequence"/>
</dbReference>
<keyword evidence="2" id="KW-1133">Transmembrane helix</keyword>
<sequence>MSKFIKKMLKIIGFTFLGMMLLVLVISFFESDEEKEQRLLEQTQREEQKRINDQAKAEAKEVEKALQAQQKADKQAQAQANRDAQTKAKNPTFTTQWERLEYEIRQAQLLGIGKTTHIREIKMNVFHEDLFDEERDRRVVLIYLTDTSPNRKFMIGNVIQLLQIMHPYQDIYEIAIFFEPENRSALNWMKYAIDGNVLRRQNPDHFRIDDMPKIASDFQLYL</sequence>
<keyword evidence="4" id="KW-1185">Reference proteome</keyword>
<dbReference type="RefSeq" id="WP_167704573.1">
    <property type="nucleotide sequence ID" value="NZ_CP118172.1"/>
</dbReference>
<dbReference type="EMBL" id="JAATLK010000005">
    <property type="protein sequence ID" value="NIZ47792.1"/>
    <property type="molecule type" value="Genomic_DNA"/>
</dbReference>
<keyword evidence="2" id="KW-0472">Membrane</keyword>
<evidence type="ECO:0000313" key="4">
    <source>
        <dbReference type="Proteomes" id="UP000752013"/>
    </source>
</evidence>
<comment type="caution">
    <text evidence="3">The sequence shown here is derived from an EMBL/GenBank/DDBJ whole genome shotgun (WGS) entry which is preliminary data.</text>
</comment>
<protein>
    <submittedName>
        <fullName evidence="3">Uncharacterized protein</fullName>
    </submittedName>
</protein>
<feature type="compositionally biased region" description="Low complexity" evidence="1">
    <location>
        <begin position="65"/>
        <end position="83"/>
    </location>
</feature>
<evidence type="ECO:0000313" key="3">
    <source>
        <dbReference type="EMBL" id="NIZ47792.1"/>
    </source>
</evidence>
<gene>
    <name evidence="3" type="ORF">HCT46_07680</name>
</gene>
<evidence type="ECO:0000256" key="2">
    <source>
        <dbReference type="SAM" id="Phobius"/>
    </source>
</evidence>
<evidence type="ECO:0000256" key="1">
    <source>
        <dbReference type="SAM" id="MobiDB-lite"/>
    </source>
</evidence>
<name>A0A968KYQ5_9SPIO</name>
<reference evidence="3" key="1">
    <citation type="submission" date="2020-03" db="EMBL/GenBank/DDBJ databases">
        <title>Spirochaetal bacteria isolated from arthropods constitute a novel genus Entomospira genus novum within the order Spirochaetales.</title>
        <authorList>
            <person name="Grana-Miraglia L."/>
            <person name="Sikutova S."/>
            <person name="Fingerle V."/>
            <person name="Sing A."/>
            <person name="Castillo-Ramirez S."/>
            <person name="Margos G."/>
            <person name="Rudolf I."/>
        </authorList>
    </citation>
    <scope>NUCLEOTIDE SEQUENCE</scope>
    <source>
        <strain evidence="3">BR208</strain>
    </source>
</reference>
<accession>A0A968KYQ5</accession>